<dbReference type="GO" id="GO:0006457">
    <property type="term" value="P:protein folding"/>
    <property type="evidence" value="ECO:0007669"/>
    <property type="project" value="TreeGrafter"/>
</dbReference>
<proteinExistence type="inferred from homology"/>
<comment type="caution">
    <text evidence="4">The sequence shown here is derived from an EMBL/GenBank/DDBJ whole genome shotgun (WGS) entry which is preliminary data.</text>
</comment>
<name>A0A8H2Y1E0_9AGAM</name>
<dbReference type="AlphaFoldDB" id="A0A8H2Y1E0"/>
<gene>
    <name evidence="4" type="ORF">RDB_LOCUS35696</name>
</gene>
<dbReference type="GO" id="GO:0051087">
    <property type="term" value="F:protein-folding chaperone binding"/>
    <property type="evidence" value="ECO:0007669"/>
    <property type="project" value="TreeGrafter"/>
</dbReference>
<dbReference type="InterPro" id="IPR045250">
    <property type="entry name" value="p23-like"/>
</dbReference>
<dbReference type="InterPro" id="IPR046528">
    <property type="entry name" value="DUF6593"/>
</dbReference>
<dbReference type="Proteomes" id="UP000663853">
    <property type="component" value="Unassembled WGS sequence"/>
</dbReference>
<dbReference type="CDD" id="cd06465">
    <property type="entry name" value="p23_hB-ind1_like"/>
    <property type="match status" value="1"/>
</dbReference>
<dbReference type="GO" id="GO:0005634">
    <property type="term" value="C:nucleus"/>
    <property type="evidence" value="ECO:0007669"/>
    <property type="project" value="TreeGrafter"/>
</dbReference>
<reference evidence="4" key="1">
    <citation type="submission" date="2021-01" db="EMBL/GenBank/DDBJ databases">
        <authorList>
            <person name="Kaushik A."/>
        </authorList>
    </citation>
    <scope>NUCLEOTIDE SEQUENCE</scope>
    <source>
        <strain evidence="4">AG6-10EEA</strain>
    </source>
</reference>
<evidence type="ECO:0000259" key="3">
    <source>
        <dbReference type="PROSITE" id="PS51203"/>
    </source>
</evidence>
<dbReference type="GO" id="GO:0051879">
    <property type="term" value="F:Hsp90 protein binding"/>
    <property type="evidence" value="ECO:0007669"/>
    <property type="project" value="InterPro"/>
</dbReference>
<feature type="compositionally biased region" description="Low complexity" evidence="2">
    <location>
        <begin position="115"/>
        <end position="126"/>
    </location>
</feature>
<evidence type="ECO:0000256" key="2">
    <source>
        <dbReference type="SAM" id="MobiDB-lite"/>
    </source>
</evidence>
<feature type="domain" description="CS" evidence="3">
    <location>
        <begin position="1"/>
        <end position="50"/>
    </location>
</feature>
<sequence>PGESPVDYSFELELFGEVVPDECLKRVTSRHFVAVLRKKDLKLEYWPRLTKEKIKLQWLRTDFEKWVDEDEQNPKVDLETDDMQGMGGLGGMGGMGGMDMEKLMSQIGGAGGGASALDPSSLGGAPDDSDEEDDGPPPLEPVDAPNFGGGTTTIKRNGQILAIIKWGVFSRGELTMGGMTASLSEVFPRSGALSSSRVFTTANGERLKWKDKSKLKCVSADGGLLAEYNPKHFAAIGGKISALEISPNATHLTDILVVTWVIAEKKAQENRSAAASGASAASASSAASAASAAAC</sequence>
<dbReference type="PANTHER" id="PTHR22932:SF1">
    <property type="entry name" value="CO-CHAPERONE PROTEIN DAF-41"/>
    <property type="match status" value="1"/>
</dbReference>
<evidence type="ECO:0000256" key="1">
    <source>
        <dbReference type="ARBA" id="ARBA00025733"/>
    </source>
</evidence>
<dbReference type="Gene3D" id="2.60.40.790">
    <property type="match status" value="1"/>
</dbReference>
<dbReference type="Pfam" id="PF20236">
    <property type="entry name" value="DUF6593"/>
    <property type="match status" value="1"/>
</dbReference>
<comment type="similarity">
    <text evidence="1">Belongs to the p23/wos2 family.</text>
</comment>
<dbReference type="InterPro" id="IPR008978">
    <property type="entry name" value="HSP20-like_chaperone"/>
</dbReference>
<feature type="non-terminal residue" evidence="4">
    <location>
        <position position="1"/>
    </location>
</feature>
<dbReference type="InterPro" id="IPR007052">
    <property type="entry name" value="CS_dom"/>
</dbReference>
<evidence type="ECO:0000313" key="5">
    <source>
        <dbReference type="Proteomes" id="UP000663853"/>
    </source>
</evidence>
<dbReference type="GO" id="GO:0051131">
    <property type="term" value="P:chaperone-mediated protein complex assembly"/>
    <property type="evidence" value="ECO:0007669"/>
    <property type="project" value="TreeGrafter"/>
</dbReference>
<dbReference type="GO" id="GO:0005829">
    <property type="term" value="C:cytosol"/>
    <property type="evidence" value="ECO:0007669"/>
    <property type="project" value="TreeGrafter"/>
</dbReference>
<dbReference type="PROSITE" id="PS51203">
    <property type="entry name" value="CS"/>
    <property type="match status" value="1"/>
</dbReference>
<dbReference type="PANTHER" id="PTHR22932">
    <property type="entry name" value="TELOMERASE-BINDING PROTEIN P23 HSP90 CO-CHAPERONE"/>
    <property type="match status" value="1"/>
</dbReference>
<organism evidence="4 5">
    <name type="scientific">Rhizoctonia solani</name>
    <dbReference type="NCBI Taxonomy" id="456999"/>
    <lineage>
        <taxon>Eukaryota</taxon>
        <taxon>Fungi</taxon>
        <taxon>Dikarya</taxon>
        <taxon>Basidiomycota</taxon>
        <taxon>Agaricomycotina</taxon>
        <taxon>Agaricomycetes</taxon>
        <taxon>Cantharellales</taxon>
        <taxon>Ceratobasidiaceae</taxon>
        <taxon>Rhizoctonia</taxon>
    </lineage>
</organism>
<protein>
    <recommendedName>
        <fullName evidence="3">CS domain-containing protein</fullName>
    </recommendedName>
</protein>
<feature type="region of interest" description="Disordered" evidence="2">
    <location>
        <begin position="104"/>
        <end position="151"/>
    </location>
</feature>
<accession>A0A8H2Y1E0</accession>
<evidence type="ECO:0000313" key="4">
    <source>
        <dbReference type="EMBL" id="CAE6440023.1"/>
    </source>
</evidence>
<dbReference type="SUPFAM" id="SSF49764">
    <property type="entry name" value="HSP20-like chaperones"/>
    <property type="match status" value="1"/>
</dbReference>
<dbReference type="EMBL" id="CAJMXA010000700">
    <property type="protein sequence ID" value="CAE6440023.1"/>
    <property type="molecule type" value="Genomic_DNA"/>
</dbReference>